<dbReference type="EMBL" id="SZYD01000014">
    <property type="protein sequence ID" value="KAD4180213.1"/>
    <property type="molecule type" value="Genomic_DNA"/>
</dbReference>
<reference evidence="2 3" key="1">
    <citation type="submission" date="2019-05" db="EMBL/GenBank/DDBJ databases">
        <title>Mikania micrantha, genome provides insights into the molecular mechanism of rapid growth.</title>
        <authorList>
            <person name="Liu B."/>
        </authorList>
    </citation>
    <scope>NUCLEOTIDE SEQUENCE [LARGE SCALE GENOMIC DNA]</scope>
    <source>
        <strain evidence="2">NLD-2019</strain>
        <tissue evidence="2">Leaf</tissue>
    </source>
</reference>
<protein>
    <submittedName>
        <fullName evidence="2">Uncharacterized protein</fullName>
    </submittedName>
</protein>
<dbReference type="Proteomes" id="UP000326396">
    <property type="component" value="Linkage Group LG4"/>
</dbReference>
<name>A0A5N6N0I0_9ASTR</name>
<comment type="caution">
    <text evidence="2">The sequence shown here is derived from an EMBL/GenBank/DDBJ whole genome shotgun (WGS) entry which is preliminary data.</text>
</comment>
<feature type="compositionally biased region" description="Acidic residues" evidence="1">
    <location>
        <begin position="43"/>
        <end position="60"/>
    </location>
</feature>
<gene>
    <name evidence="2" type="ORF">E3N88_28804</name>
</gene>
<organism evidence="2 3">
    <name type="scientific">Mikania micrantha</name>
    <name type="common">bitter vine</name>
    <dbReference type="NCBI Taxonomy" id="192012"/>
    <lineage>
        <taxon>Eukaryota</taxon>
        <taxon>Viridiplantae</taxon>
        <taxon>Streptophyta</taxon>
        <taxon>Embryophyta</taxon>
        <taxon>Tracheophyta</taxon>
        <taxon>Spermatophyta</taxon>
        <taxon>Magnoliopsida</taxon>
        <taxon>eudicotyledons</taxon>
        <taxon>Gunneridae</taxon>
        <taxon>Pentapetalae</taxon>
        <taxon>asterids</taxon>
        <taxon>campanulids</taxon>
        <taxon>Asterales</taxon>
        <taxon>Asteraceae</taxon>
        <taxon>Asteroideae</taxon>
        <taxon>Heliantheae alliance</taxon>
        <taxon>Eupatorieae</taxon>
        <taxon>Mikania</taxon>
    </lineage>
</organism>
<accession>A0A5N6N0I0</accession>
<evidence type="ECO:0000313" key="2">
    <source>
        <dbReference type="EMBL" id="KAD4180213.1"/>
    </source>
</evidence>
<proteinExistence type="predicted"/>
<keyword evidence="3" id="KW-1185">Reference proteome</keyword>
<sequence length="117" mass="12856">MDIHHQTNESRSSPMAAIMSFILNLCGPLLLKMELLNGNHPYDEDDGSDDDDAADEDGEDGTEKVRALLIGVTWKLNFRAEIGASQQSKFRAKIGGLKLSWDRGSRRLGGGWWPVGG</sequence>
<feature type="region of interest" description="Disordered" evidence="1">
    <location>
        <begin position="41"/>
        <end position="62"/>
    </location>
</feature>
<evidence type="ECO:0000313" key="3">
    <source>
        <dbReference type="Proteomes" id="UP000326396"/>
    </source>
</evidence>
<evidence type="ECO:0000256" key="1">
    <source>
        <dbReference type="SAM" id="MobiDB-lite"/>
    </source>
</evidence>
<dbReference type="AlphaFoldDB" id="A0A5N6N0I0"/>